<comment type="cofactor">
    <cofactor evidence="1">
        <name>pyridoxal 5'-phosphate</name>
        <dbReference type="ChEBI" id="CHEBI:597326"/>
    </cofactor>
</comment>
<dbReference type="NCBIfam" id="NF006964">
    <property type="entry name" value="PRK09440.1-2"/>
    <property type="match status" value="1"/>
</dbReference>
<dbReference type="EMBL" id="AP008232">
    <property type="protein sequence ID" value="BAE73284.1"/>
    <property type="molecule type" value="Genomic_DNA"/>
</dbReference>
<evidence type="ECO:0000313" key="6">
    <source>
        <dbReference type="EMBL" id="BAE73284.1"/>
    </source>
</evidence>
<organism evidence="6 8">
    <name type="scientific">Sodalis glossinidius (strain morsitans)</name>
    <dbReference type="NCBI Taxonomy" id="343509"/>
    <lineage>
        <taxon>Bacteria</taxon>
        <taxon>Pseudomonadati</taxon>
        <taxon>Pseudomonadota</taxon>
        <taxon>Gammaproteobacteria</taxon>
        <taxon>Enterobacterales</taxon>
        <taxon>Bruguierivoracaceae</taxon>
        <taxon>Sodalis</taxon>
    </lineage>
</organism>
<dbReference type="GO" id="GO:1901605">
    <property type="term" value="P:alpha-amino acid metabolic process"/>
    <property type="evidence" value="ECO:0007669"/>
    <property type="project" value="TreeGrafter"/>
</dbReference>
<dbReference type="HOGENOM" id="CLU_053657_0_0_6"/>
<dbReference type="PANTHER" id="PTHR42790:SF4">
    <property type="entry name" value="VALINE--PYRUVATE AMINOTRANSFERASE"/>
    <property type="match status" value="1"/>
</dbReference>
<proteinExistence type="predicted"/>
<name>Q2NX41_SODGM</name>
<dbReference type="CDD" id="cd00609">
    <property type="entry name" value="AAT_like"/>
    <property type="match status" value="1"/>
</dbReference>
<dbReference type="GO" id="GO:0005829">
    <property type="term" value="C:cytosol"/>
    <property type="evidence" value="ECO:0007669"/>
    <property type="project" value="TreeGrafter"/>
</dbReference>
<dbReference type="STRING" id="343509.SG0009"/>
<evidence type="ECO:0000313" key="9">
    <source>
        <dbReference type="Proteomes" id="UP000245838"/>
    </source>
</evidence>
<evidence type="ECO:0000256" key="3">
    <source>
        <dbReference type="ARBA" id="ARBA00022679"/>
    </source>
</evidence>
<feature type="domain" description="Aminotransferase class I/classII large" evidence="5">
    <location>
        <begin position="66"/>
        <end position="369"/>
    </location>
</feature>
<dbReference type="KEGG" id="sgl:SG0009"/>
<evidence type="ECO:0000259" key="5">
    <source>
        <dbReference type="Pfam" id="PF00155"/>
    </source>
</evidence>
<reference evidence="7 9" key="2">
    <citation type="submission" date="2015-05" db="EMBL/GenBank/DDBJ databases">
        <authorList>
            <person name="Goodhead I."/>
        </authorList>
    </citation>
    <scope>NUCLEOTIDE SEQUENCE [LARGE SCALE GENOMIC DNA]</scope>
    <source>
        <strain evidence="7">B4</strain>
        <strain evidence="9">morsitans</strain>
    </source>
</reference>
<evidence type="ECO:0000256" key="4">
    <source>
        <dbReference type="ARBA" id="ARBA00022898"/>
    </source>
</evidence>
<dbReference type="SUPFAM" id="SSF53383">
    <property type="entry name" value="PLP-dependent transferases"/>
    <property type="match status" value="1"/>
</dbReference>
<accession>Q2NX41</accession>
<evidence type="ECO:0000313" key="7">
    <source>
        <dbReference type="EMBL" id="CRL43599.1"/>
    </source>
</evidence>
<keyword evidence="2 6" id="KW-0032">Aminotransferase</keyword>
<dbReference type="Proteomes" id="UP000001932">
    <property type="component" value="Chromosome"/>
</dbReference>
<dbReference type="InterPro" id="IPR015424">
    <property type="entry name" value="PyrdxlP-dep_Trfase"/>
</dbReference>
<dbReference type="Gene3D" id="3.40.640.10">
    <property type="entry name" value="Type I PLP-dependent aspartate aminotransferase-like (Major domain)"/>
    <property type="match status" value="1"/>
</dbReference>
<reference evidence="6 8" key="1">
    <citation type="journal article" date="2006" name="Genome Res.">
        <title>Massive genome erosion and functional adaptations provide insights into the symbiotic lifestyle of Sodalis glossinidius in the tsetse host.</title>
        <authorList>
            <person name="Toh H."/>
            <person name="Weiss B.L."/>
            <person name="Perkin S.A.H."/>
            <person name="Yamashita A."/>
            <person name="Oshima K."/>
            <person name="Hattori M."/>
            <person name="Aksoy S."/>
        </authorList>
    </citation>
    <scope>NUCLEOTIDE SEQUENCE [LARGE SCALE GENOMIC DNA]</scope>
    <source>
        <strain evidence="8">morsitans</strain>
        <strain evidence="6">Morsitans</strain>
    </source>
</reference>
<keyword evidence="3 7" id="KW-0808">Transferase</keyword>
<keyword evidence="4" id="KW-0663">Pyridoxal phosphate</keyword>
<gene>
    <name evidence="7" type="primary">avtA</name>
    <name evidence="6" type="ordered locus">SG0009</name>
    <name evidence="7" type="ORF">SGGMMB4_00029</name>
</gene>
<keyword evidence="8" id="KW-1185">Reference proteome</keyword>
<dbReference type="Proteomes" id="UP000245838">
    <property type="component" value="Chromosome sggmmb4_Chromosome"/>
</dbReference>
<dbReference type="InterPro" id="IPR050859">
    <property type="entry name" value="Class-I_PLP-dep_aminotransf"/>
</dbReference>
<sequence>MTFSRFGNKFTRHCGIAQLMDDMNEGLRTLGAIMLGNNNPASIPAMERYFDGLCREMLDDGTLNEALCNYDGPQGKDTLLTSLAALLRKEFDWPVTAANIALTNGSQSAFFYLFNLFAGRGEDGTLRRVLFPLAPEYLGYSDAGLEENMFVATKPTLSLLTDGQFKYHVDFAHLKVGEDIGFICVSRPTNTTGNVITDEELMKLDALARQHQVPLLIDNAYGLPFPGLIFTDARPLWNPNIILCMSLSKLGLPDVRGGIVIAGEPVIKALGNINGIISLAPGGIGPAMLNSMIRRGDLLRLCEEVIRPFYRRRVDEAIAFIRRWLPPERCLIHKPEGAIFLWLWFPDLPISTDALYQRLKLRGVLMVPRPLLFPRAGARVASPSSMPAYELCAGG</sequence>
<dbReference type="InterPro" id="IPR015421">
    <property type="entry name" value="PyrdxlP-dep_Trfase_major"/>
</dbReference>
<dbReference type="PANTHER" id="PTHR42790">
    <property type="entry name" value="AMINOTRANSFERASE"/>
    <property type="match status" value="1"/>
</dbReference>
<dbReference type="Pfam" id="PF00155">
    <property type="entry name" value="Aminotran_1_2"/>
    <property type="match status" value="1"/>
</dbReference>
<evidence type="ECO:0000256" key="1">
    <source>
        <dbReference type="ARBA" id="ARBA00001933"/>
    </source>
</evidence>
<protein>
    <submittedName>
        <fullName evidence="7">Valine--pyruvate aminotransferase</fullName>
    </submittedName>
    <submittedName>
        <fullName evidence="6">Valine-pyruvate aminotransferase</fullName>
    </submittedName>
</protein>
<dbReference type="GO" id="GO:0030170">
    <property type="term" value="F:pyridoxal phosphate binding"/>
    <property type="evidence" value="ECO:0007669"/>
    <property type="project" value="InterPro"/>
</dbReference>
<evidence type="ECO:0000313" key="8">
    <source>
        <dbReference type="Proteomes" id="UP000001932"/>
    </source>
</evidence>
<dbReference type="InterPro" id="IPR004839">
    <property type="entry name" value="Aminotransferase_I/II_large"/>
</dbReference>
<dbReference type="eggNOG" id="COG3977">
    <property type="taxonomic scope" value="Bacteria"/>
</dbReference>
<dbReference type="AlphaFoldDB" id="Q2NX41"/>
<dbReference type="EMBL" id="LN854557">
    <property type="protein sequence ID" value="CRL43599.1"/>
    <property type="molecule type" value="Genomic_DNA"/>
</dbReference>
<dbReference type="NCBIfam" id="NF006966">
    <property type="entry name" value="PRK09440.1-4"/>
    <property type="match status" value="1"/>
</dbReference>
<evidence type="ECO:0000256" key="2">
    <source>
        <dbReference type="ARBA" id="ARBA00022576"/>
    </source>
</evidence>
<dbReference type="GO" id="GO:0009042">
    <property type="term" value="F:valine-pyruvate transaminase activity"/>
    <property type="evidence" value="ECO:0007669"/>
    <property type="project" value="TreeGrafter"/>
</dbReference>
<keyword evidence="7" id="KW-0670">Pyruvate</keyword>